<dbReference type="GO" id="GO:0004867">
    <property type="term" value="F:serine-type endopeptidase inhibitor activity"/>
    <property type="evidence" value="ECO:0007669"/>
    <property type="project" value="UniProtKB-KW"/>
</dbReference>
<evidence type="ECO:0000256" key="2">
    <source>
        <dbReference type="ARBA" id="ARBA00022900"/>
    </source>
</evidence>
<organism evidence="5 6">
    <name type="scientific">Eumeta variegata</name>
    <name type="common">Bagworm moth</name>
    <name type="synonym">Eumeta japonica</name>
    <dbReference type="NCBI Taxonomy" id="151549"/>
    <lineage>
        <taxon>Eukaryota</taxon>
        <taxon>Metazoa</taxon>
        <taxon>Ecdysozoa</taxon>
        <taxon>Arthropoda</taxon>
        <taxon>Hexapoda</taxon>
        <taxon>Insecta</taxon>
        <taxon>Pterygota</taxon>
        <taxon>Neoptera</taxon>
        <taxon>Endopterygota</taxon>
        <taxon>Lepidoptera</taxon>
        <taxon>Glossata</taxon>
        <taxon>Ditrysia</taxon>
        <taxon>Tineoidea</taxon>
        <taxon>Psychidae</taxon>
        <taxon>Oiketicinae</taxon>
        <taxon>Eumeta</taxon>
    </lineage>
</organism>
<protein>
    <recommendedName>
        <fullName evidence="4">Serpin domain-containing protein</fullName>
    </recommendedName>
</protein>
<keyword evidence="1" id="KW-0646">Protease inhibitor</keyword>
<evidence type="ECO:0000256" key="3">
    <source>
        <dbReference type="SAM" id="MobiDB-lite"/>
    </source>
</evidence>
<dbReference type="Gene3D" id="3.30.497.10">
    <property type="entry name" value="Antithrombin, subunit I, domain 2"/>
    <property type="match status" value="1"/>
</dbReference>
<proteinExistence type="predicted"/>
<dbReference type="OrthoDB" id="671595at2759"/>
<dbReference type="EMBL" id="BGZK01003999">
    <property type="protein sequence ID" value="GBP06191.1"/>
    <property type="molecule type" value="Genomic_DNA"/>
</dbReference>
<gene>
    <name evidence="5" type="ORF">EVAR_74000_1</name>
</gene>
<feature type="region of interest" description="Disordered" evidence="3">
    <location>
        <begin position="143"/>
        <end position="163"/>
    </location>
</feature>
<dbReference type="InterPro" id="IPR023796">
    <property type="entry name" value="Serpin_dom"/>
</dbReference>
<accession>A0A4C1SYW3</accession>
<dbReference type="InterPro" id="IPR036186">
    <property type="entry name" value="Serpin_sf"/>
</dbReference>
<sequence>MYVSNKYGVQDAYKKLLTEQLYTSVDFLDFGASEAAADTINSWHAEKFSNLSQNLISAQTLNNETCTLLVNTVNTDMQIGNHTIVYHTFANLRNSENATTKINEGAVTCNCIPPNFPVDQPLEPDTHGTELLNSFADEWSGSRYQGTQCNGEKSRDENNRSFN</sequence>
<keyword evidence="6" id="KW-1185">Reference proteome</keyword>
<dbReference type="Pfam" id="PF00079">
    <property type="entry name" value="Serpin"/>
    <property type="match status" value="1"/>
</dbReference>
<evidence type="ECO:0000313" key="6">
    <source>
        <dbReference type="Proteomes" id="UP000299102"/>
    </source>
</evidence>
<evidence type="ECO:0000256" key="1">
    <source>
        <dbReference type="ARBA" id="ARBA00022690"/>
    </source>
</evidence>
<feature type="compositionally biased region" description="Basic and acidic residues" evidence="3">
    <location>
        <begin position="152"/>
        <end position="163"/>
    </location>
</feature>
<dbReference type="SUPFAM" id="SSF56574">
    <property type="entry name" value="Serpins"/>
    <property type="match status" value="1"/>
</dbReference>
<reference evidence="5 6" key="1">
    <citation type="journal article" date="2019" name="Commun. Biol.">
        <title>The bagworm genome reveals a unique fibroin gene that provides high tensile strength.</title>
        <authorList>
            <person name="Kono N."/>
            <person name="Nakamura H."/>
            <person name="Ohtoshi R."/>
            <person name="Tomita M."/>
            <person name="Numata K."/>
            <person name="Arakawa K."/>
        </authorList>
    </citation>
    <scope>NUCLEOTIDE SEQUENCE [LARGE SCALE GENOMIC DNA]</scope>
</reference>
<evidence type="ECO:0000313" key="5">
    <source>
        <dbReference type="EMBL" id="GBP06191.1"/>
    </source>
</evidence>
<dbReference type="AlphaFoldDB" id="A0A4C1SYW3"/>
<dbReference type="Proteomes" id="UP000299102">
    <property type="component" value="Unassembled WGS sequence"/>
</dbReference>
<feature type="domain" description="Serpin" evidence="4">
    <location>
        <begin position="1"/>
        <end position="73"/>
    </location>
</feature>
<evidence type="ECO:0000259" key="4">
    <source>
        <dbReference type="Pfam" id="PF00079"/>
    </source>
</evidence>
<comment type="caution">
    <text evidence="5">The sequence shown here is derived from an EMBL/GenBank/DDBJ whole genome shotgun (WGS) entry which is preliminary data.</text>
</comment>
<keyword evidence="2" id="KW-0722">Serine protease inhibitor</keyword>
<dbReference type="InterPro" id="IPR042178">
    <property type="entry name" value="Serpin_sf_1"/>
</dbReference>
<name>A0A4C1SYW3_EUMVA</name>